<dbReference type="NCBIfam" id="TIGR04183">
    <property type="entry name" value="Por_Secre_tail"/>
    <property type="match status" value="1"/>
</dbReference>
<keyword evidence="4" id="KW-1185">Reference proteome</keyword>
<sequence>MKIFLLSVVYIGIVFGLNAQTIESAQSGDWNSTSTWVGGVVPTAANSSGIVVNNSHTVTVNSNVSADQMIINDGGELIINSGSTFTVGAGSGDDLTVSSGGILEVSSGAILTIQRIVSPPPPRVAFIRVYGIVKNSGTINNAATTSISFEAGSIYNHEFTETSGAIPSASWNVQSTCLISGYTTNATAPTGLSQSFGNFTWDTPNLTEYIDLQGALVNVNGDLVFQNITGNYVYLAAFDNYNLNVGGDFVVDNSNFAFNSSANASITVTGEMSLVNNGDVTFVYDGTTDLSIGAGLNISSGSVNLTYSGPGSISIDLSGDFLLVSSPAISNGGSGVYEFTFSGLDQSFIGSGGFPDFNYTISSNSLEVAANSYLSGNNLLLQSGSELRVMSTASNGAIQSGTSNGNIRVSGTRTYESGSTITYNGTSAQFIGAGHPTSPGVNLTINNSSGVSMVSNLTVGNALNLQSGNLSVGNNTLTLDDGIMGTGTVSVTANSNIVLNGNNSSDIFPFLGSPSFNNFTLNRAGGSVTFDGEVTINGTLTLTNGNLIFKDQTLNLNGTLSNVNGLLSANSSSILEVRGSSNFGSLAFSTDGNVLNELTIDRANGEVDLIGTLNIANTLNLQQGTFDNTNGTLTFNNGTNVFKNSTATLTGNSPEIVSPSTYNVTYTGASQISGAELPSSLNENDLGDLTINSAETVTLSQSLQVNGNITLESGVLSIGANTLSVQGDWIRNNGSLANYSGMILFDGNTTISAASTPTFRNVTISENGVLNMPASNVNFASNILVEPGGTLNAGSGTIVMTGTNNQTASFANSILNNFTIDKTSGTVNLTSAVSVAGRINFTNTSASTLASGGNLTLLSTADSGAGDAWVSSIPTGASITGNVVVQRYIGAHSSDIYRYIGSSVEGATLADLSDDIKVINGSLFYYDESLTGGSENGWRRKTSGTLEPGRGYSAYIFNSNTAKTISMTGVLNQGAINLPVSYTTSSPANDADGWNLVANPYPSPIFWGSTEGWTKTNIDGSIYLTDNEQDIYRYWNGTEGNILFGRIAKGQSFWVQASGASPQLSINENAKTNSTAAFYRESEKDAIESLEIVLIDAQGKQDYAYFGFKEGATNVFDNAYDAMKMDNQIFDLSTIDGEDRQMAINIFSTLSCSDSLKINIKDATQGTYNIKFNDLGVFFRNYSFELYDSYLNHMEEVTDQSMYSFSIDEDNKSTGNRFFLIPKTESPVITLSEGNLLSNQEKGNRWYFNGQLISEENVIYPEQTGVYTLDGCNGSTTYEYIITGVDEYLNHGIRIYPNPLIDSEELNVHIGEGTIDYTNAKLELIDSKGRVVDAMEITNNFVKLNVKSLPSGVYLLSIFDKNASTIQRIMKL</sequence>
<keyword evidence="1" id="KW-0732">Signal</keyword>
<evidence type="ECO:0000256" key="1">
    <source>
        <dbReference type="SAM" id="SignalP"/>
    </source>
</evidence>
<organism evidence="3 4">
    <name type="scientific">Fulvivirga sediminis</name>
    <dbReference type="NCBI Taxonomy" id="2803949"/>
    <lineage>
        <taxon>Bacteria</taxon>
        <taxon>Pseudomonadati</taxon>
        <taxon>Bacteroidota</taxon>
        <taxon>Cytophagia</taxon>
        <taxon>Cytophagales</taxon>
        <taxon>Fulvivirgaceae</taxon>
        <taxon>Fulvivirga</taxon>
    </lineage>
</organism>
<feature type="domain" description="Secretion system C-terminal sorting" evidence="2">
    <location>
        <begin position="1295"/>
        <end position="1369"/>
    </location>
</feature>
<dbReference type="RefSeq" id="WP_202243048.1">
    <property type="nucleotide sequence ID" value="NZ_JAESIY010000002.1"/>
</dbReference>
<reference evidence="3" key="1">
    <citation type="submission" date="2021-01" db="EMBL/GenBank/DDBJ databases">
        <title>Fulvivirga kasyanovii gen. nov., sp nov., a novel member of the phylum Bacteroidetes isolated from seawater in a mussel farm.</title>
        <authorList>
            <person name="Zhao L.-H."/>
            <person name="Wang Z.-J."/>
        </authorList>
    </citation>
    <scope>NUCLEOTIDE SEQUENCE</scope>
    <source>
        <strain evidence="3">2943</strain>
    </source>
</reference>
<evidence type="ECO:0000313" key="4">
    <source>
        <dbReference type="Proteomes" id="UP000659388"/>
    </source>
</evidence>
<dbReference type="EMBL" id="JAESIY010000002">
    <property type="protein sequence ID" value="MBL3655371.1"/>
    <property type="molecule type" value="Genomic_DNA"/>
</dbReference>
<accession>A0A937F301</accession>
<feature type="chain" id="PRO_5037197898" evidence="1">
    <location>
        <begin position="20"/>
        <end position="1372"/>
    </location>
</feature>
<dbReference type="InterPro" id="IPR026444">
    <property type="entry name" value="Secre_tail"/>
</dbReference>
<gene>
    <name evidence="3" type="ORF">JL102_04465</name>
</gene>
<evidence type="ECO:0000313" key="3">
    <source>
        <dbReference type="EMBL" id="MBL3655371.1"/>
    </source>
</evidence>
<proteinExistence type="predicted"/>
<dbReference type="Pfam" id="PF18962">
    <property type="entry name" value="Por_Secre_tail"/>
    <property type="match status" value="1"/>
</dbReference>
<name>A0A937F301_9BACT</name>
<evidence type="ECO:0000259" key="2">
    <source>
        <dbReference type="Pfam" id="PF18962"/>
    </source>
</evidence>
<dbReference type="Proteomes" id="UP000659388">
    <property type="component" value="Unassembled WGS sequence"/>
</dbReference>
<comment type="caution">
    <text evidence="3">The sequence shown here is derived from an EMBL/GenBank/DDBJ whole genome shotgun (WGS) entry which is preliminary data.</text>
</comment>
<dbReference type="InterPro" id="IPR012332">
    <property type="entry name" value="Autotransporter_pectin_lyase_C"/>
</dbReference>
<dbReference type="Gene3D" id="2.160.20.20">
    <property type="match status" value="1"/>
</dbReference>
<feature type="signal peptide" evidence="1">
    <location>
        <begin position="1"/>
        <end position="19"/>
    </location>
</feature>
<protein>
    <submittedName>
        <fullName evidence="3">T9SS type A sorting domain-containing protein</fullName>
    </submittedName>
</protein>